<protein>
    <submittedName>
        <fullName evidence="6">Uncharacterized protein</fullName>
    </submittedName>
</protein>
<feature type="region of interest" description="Disordered" evidence="5">
    <location>
        <begin position="522"/>
        <end position="550"/>
    </location>
</feature>
<dbReference type="GO" id="GO:0006397">
    <property type="term" value="P:mRNA processing"/>
    <property type="evidence" value="ECO:0007669"/>
    <property type="project" value="UniProtKB-KW"/>
</dbReference>
<dbReference type="EMBL" id="JADNYJ010000011">
    <property type="protein sequence ID" value="KAF8908635.1"/>
    <property type="molecule type" value="Genomic_DNA"/>
</dbReference>
<evidence type="ECO:0000256" key="3">
    <source>
        <dbReference type="ARBA" id="ARBA00022490"/>
    </source>
</evidence>
<dbReference type="PANTHER" id="PTHR16290:SF0">
    <property type="entry name" value="DECAPPING PROTEIN 1, ISOFORM A"/>
    <property type="match status" value="1"/>
</dbReference>
<feature type="region of interest" description="Disordered" evidence="5">
    <location>
        <begin position="196"/>
        <end position="217"/>
    </location>
</feature>
<dbReference type="AlphaFoldDB" id="A0A9P5TT09"/>
<evidence type="ECO:0000313" key="7">
    <source>
        <dbReference type="Proteomes" id="UP000724874"/>
    </source>
</evidence>
<dbReference type="GO" id="GO:0003729">
    <property type="term" value="F:mRNA binding"/>
    <property type="evidence" value="ECO:0007669"/>
    <property type="project" value="TreeGrafter"/>
</dbReference>
<feature type="region of interest" description="Disordered" evidence="5">
    <location>
        <begin position="1"/>
        <end position="47"/>
    </location>
</feature>
<evidence type="ECO:0000256" key="5">
    <source>
        <dbReference type="SAM" id="MobiDB-lite"/>
    </source>
</evidence>
<accession>A0A9P5TT09</accession>
<evidence type="ECO:0000313" key="6">
    <source>
        <dbReference type="EMBL" id="KAF8908635.1"/>
    </source>
</evidence>
<proteinExistence type="inferred from homology"/>
<dbReference type="GO" id="GO:0000290">
    <property type="term" value="P:deadenylation-dependent decapping of nuclear-transcribed mRNA"/>
    <property type="evidence" value="ECO:0007669"/>
    <property type="project" value="InterPro"/>
</dbReference>
<dbReference type="Pfam" id="PF06058">
    <property type="entry name" value="DCP1"/>
    <property type="match status" value="1"/>
</dbReference>
<feature type="compositionally biased region" description="Low complexity" evidence="5">
    <location>
        <begin position="321"/>
        <end position="335"/>
    </location>
</feature>
<dbReference type="CDD" id="cd09804">
    <property type="entry name" value="Dcp1"/>
    <property type="match status" value="1"/>
</dbReference>
<keyword evidence="4" id="KW-0507">mRNA processing</keyword>
<dbReference type="OrthoDB" id="440673at2759"/>
<dbReference type="InterPro" id="IPR010334">
    <property type="entry name" value="Dcp1"/>
</dbReference>
<feature type="region of interest" description="Disordered" evidence="5">
    <location>
        <begin position="386"/>
        <end position="407"/>
    </location>
</feature>
<dbReference type="GO" id="GO:0031087">
    <property type="term" value="P:deadenylation-independent decapping of nuclear-transcribed mRNA"/>
    <property type="evidence" value="ECO:0007669"/>
    <property type="project" value="TreeGrafter"/>
</dbReference>
<dbReference type="GO" id="GO:0000932">
    <property type="term" value="C:P-body"/>
    <property type="evidence" value="ECO:0007669"/>
    <property type="project" value="TreeGrafter"/>
</dbReference>
<feature type="region of interest" description="Disordered" evidence="5">
    <location>
        <begin position="321"/>
        <end position="370"/>
    </location>
</feature>
<keyword evidence="7" id="KW-1185">Reference proteome</keyword>
<evidence type="ECO:0000256" key="2">
    <source>
        <dbReference type="ARBA" id="ARBA00008778"/>
    </source>
</evidence>
<reference evidence="6" key="1">
    <citation type="submission" date="2020-11" db="EMBL/GenBank/DDBJ databases">
        <authorList>
            <consortium name="DOE Joint Genome Institute"/>
            <person name="Ahrendt S."/>
            <person name="Riley R."/>
            <person name="Andreopoulos W."/>
            <person name="LaButti K."/>
            <person name="Pangilinan J."/>
            <person name="Ruiz-duenas F.J."/>
            <person name="Barrasa J.M."/>
            <person name="Sanchez-Garcia M."/>
            <person name="Camarero S."/>
            <person name="Miyauchi S."/>
            <person name="Serrano A."/>
            <person name="Linde D."/>
            <person name="Babiker R."/>
            <person name="Drula E."/>
            <person name="Ayuso-Fernandez I."/>
            <person name="Pacheco R."/>
            <person name="Padilla G."/>
            <person name="Ferreira P."/>
            <person name="Barriuso J."/>
            <person name="Kellner H."/>
            <person name="Castanera R."/>
            <person name="Alfaro M."/>
            <person name="Ramirez L."/>
            <person name="Pisabarro A.G."/>
            <person name="Kuo A."/>
            <person name="Tritt A."/>
            <person name="Lipzen A."/>
            <person name="He G."/>
            <person name="Yan M."/>
            <person name="Ng V."/>
            <person name="Cullen D."/>
            <person name="Martin F."/>
            <person name="Rosso M.-N."/>
            <person name="Henrissat B."/>
            <person name="Hibbett D."/>
            <person name="Martinez A.T."/>
            <person name="Grigoriev I.V."/>
        </authorList>
    </citation>
    <scope>NUCLEOTIDE SEQUENCE</scope>
    <source>
        <strain evidence="6">AH 44721</strain>
    </source>
</reference>
<evidence type="ECO:0000256" key="1">
    <source>
        <dbReference type="ARBA" id="ARBA00004496"/>
    </source>
</evidence>
<dbReference type="Gene3D" id="2.30.29.30">
    <property type="entry name" value="Pleckstrin-homology domain (PH domain)/Phosphotyrosine-binding domain (PTB)"/>
    <property type="match status" value="1"/>
</dbReference>
<feature type="compositionally biased region" description="Acidic residues" evidence="5">
    <location>
        <begin position="341"/>
        <end position="350"/>
    </location>
</feature>
<organism evidence="6 7">
    <name type="scientific">Gymnopilus junonius</name>
    <name type="common">Spectacular rustgill mushroom</name>
    <name type="synonym">Gymnopilus spectabilis subsp. junonius</name>
    <dbReference type="NCBI Taxonomy" id="109634"/>
    <lineage>
        <taxon>Eukaryota</taxon>
        <taxon>Fungi</taxon>
        <taxon>Dikarya</taxon>
        <taxon>Basidiomycota</taxon>
        <taxon>Agaricomycotina</taxon>
        <taxon>Agaricomycetes</taxon>
        <taxon>Agaricomycetidae</taxon>
        <taxon>Agaricales</taxon>
        <taxon>Agaricineae</taxon>
        <taxon>Hymenogastraceae</taxon>
        <taxon>Gymnopilus</taxon>
    </lineage>
</organism>
<dbReference type="PANTHER" id="PTHR16290">
    <property type="entry name" value="TRANSCRIPTION FACTOR SMIF DECAPPING ENZYME DCP1"/>
    <property type="match status" value="1"/>
</dbReference>
<keyword evidence="3" id="KW-0963">Cytoplasm</keyword>
<comment type="similarity">
    <text evidence="2">Belongs to the DCP1 family.</text>
</comment>
<dbReference type="GO" id="GO:0008047">
    <property type="term" value="F:enzyme activator activity"/>
    <property type="evidence" value="ECO:0007669"/>
    <property type="project" value="InterPro"/>
</dbReference>
<sequence>MGPPRKMPPQPSSSAMSSHYEPAHQPTSSRSTPLDTQIPPGAALGMSPASRYQHNLKVLRKRDPSIKSIFDQFSHVCIYHHDGSKWSKHGYEGTMFLFERNSYPPYGFYILNRSGLDDYIQGIYPEDQCLPSGEFLIIRSYPDFLARRLAAIQPTPSGELPEPFSDAYGIPNIDEIDPKHRGRPDVIGLWMMARQSDSENDQGNHSDAPSHMSGGMSEVEKLFDKLRKPVPTLTTGASLTMDTLFASASAERQDSLPLSPATSNTGIPLLDSIFASAVPPSPSPATQPIFSPQPTTTAPQVLTQDVLSNLLGLPPTRTASAASTFSTSASAVSHPSSREGDNEDDGESDSPGELFPPRSGTSVAKSTSSELLSTLGLGGPRLAAHGKINGDVTPRGPLNGHPLLRPPVNTTAISVETTTSSSTVRGDALRSILPVTPEGSGKPRVNRPLVPFEPDSEYWPYSRGPVVEQSPTDGNDDNDIVEISFEETSVLSDPIEFDKAVRHRRSAVSLRSSGTVVNGNGHSHVYASPAHASGADDSGTGRGKKGKKTRKELREAANAQMVIRGQRSSSAVPFVPEMKTPTMNGNAILGQINGANNYTASPHKAKAKRRLNGRARWSTDTGWVLATTYVSGKKMERNEFVKEVLTLIHTDKAFVDSLYQEYMTRFA</sequence>
<dbReference type="InterPro" id="IPR011993">
    <property type="entry name" value="PH-like_dom_sf"/>
</dbReference>
<evidence type="ECO:0000256" key="4">
    <source>
        <dbReference type="ARBA" id="ARBA00022664"/>
    </source>
</evidence>
<dbReference type="Proteomes" id="UP000724874">
    <property type="component" value="Unassembled WGS sequence"/>
</dbReference>
<dbReference type="SUPFAM" id="SSF50729">
    <property type="entry name" value="PH domain-like"/>
    <property type="match status" value="1"/>
</dbReference>
<feature type="compositionally biased region" description="Polar residues" evidence="5">
    <location>
        <begin position="25"/>
        <end position="35"/>
    </location>
</feature>
<comment type="caution">
    <text evidence="6">The sequence shown here is derived from an EMBL/GenBank/DDBJ whole genome shotgun (WGS) entry which is preliminary data.</text>
</comment>
<feature type="compositionally biased region" description="Pro residues" evidence="5">
    <location>
        <begin position="1"/>
        <end position="11"/>
    </location>
</feature>
<comment type="subcellular location">
    <subcellularLocation>
        <location evidence="1">Cytoplasm</location>
    </subcellularLocation>
</comment>
<name>A0A9P5TT09_GYMJU</name>
<gene>
    <name evidence="6" type="ORF">CPB84DRAFT_1744249</name>
</gene>